<feature type="region of interest" description="Disordered" evidence="1">
    <location>
        <begin position="91"/>
        <end position="139"/>
    </location>
</feature>
<proteinExistence type="predicted"/>
<evidence type="ECO:0000313" key="2">
    <source>
        <dbReference type="EMBL" id="KAF3337517.1"/>
    </source>
</evidence>
<sequence length="212" mass="23699">MQRDQDQTEPGDQPPAEHQRPNVDHPDNQTNINQQLDEHGVGGIPLQHHNTDDGCRRVLKNKRLRDSLVEPTGSNFDEAVADDGRKIATMHGASHGQSEEGPDQLAQPDLQSESQPSNSDGESLSEIAKSRISGPTWSTETSATPGLLVYTAEELKRLVGEALEKQEMCHRAVMDVAYQRISERDARHRFLLKTLYDKAGFEQPKYPWNAIL</sequence>
<keyword evidence="3" id="KW-1185">Reference proteome</keyword>
<feature type="compositionally biased region" description="Basic and acidic residues" evidence="1">
    <location>
        <begin position="15"/>
        <end position="27"/>
    </location>
</feature>
<dbReference type="AlphaFoldDB" id="A0A833R9Y4"/>
<dbReference type="Proteomes" id="UP000623129">
    <property type="component" value="Unassembled WGS sequence"/>
</dbReference>
<reference evidence="2" key="1">
    <citation type="submission" date="2020-01" db="EMBL/GenBank/DDBJ databases">
        <title>Genome sequence of Kobresia littledalei, the first chromosome-level genome in the family Cyperaceae.</title>
        <authorList>
            <person name="Qu G."/>
        </authorList>
    </citation>
    <scope>NUCLEOTIDE SEQUENCE</scope>
    <source>
        <strain evidence="2">C.B.Clarke</strain>
        <tissue evidence="2">Leaf</tissue>
    </source>
</reference>
<name>A0A833R9Y4_9POAL</name>
<organism evidence="2 3">
    <name type="scientific">Carex littledalei</name>
    <dbReference type="NCBI Taxonomy" id="544730"/>
    <lineage>
        <taxon>Eukaryota</taxon>
        <taxon>Viridiplantae</taxon>
        <taxon>Streptophyta</taxon>
        <taxon>Embryophyta</taxon>
        <taxon>Tracheophyta</taxon>
        <taxon>Spermatophyta</taxon>
        <taxon>Magnoliopsida</taxon>
        <taxon>Liliopsida</taxon>
        <taxon>Poales</taxon>
        <taxon>Cyperaceae</taxon>
        <taxon>Cyperoideae</taxon>
        <taxon>Cariceae</taxon>
        <taxon>Carex</taxon>
        <taxon>Carex subgen. Euthyceras</taxon>
    </lineage>
</organism>
<dbReference type="EMBL" id="SWLB01000006">
    <property type="protein sequence ID" value="KAF3337517.1"/>
    <property type="molecule type" value="Genomic_DNA"/>
</dbReference>
<evidence type="ECO:0000313" key="3">
    <source>
        <dbReference type="Proteomes" id="UP000623129"/>
    </source>
</evidence>
<accession>A0A833R9Y4</accession>
<gene>
    <name evidence="2" type="ORF">FCM35_KLT18104</name>
</gene>
<comment type="caution">
    <text evidence="2">The sequence shown here is derived from an EMBL/GenBank/DDBJ whole genome shotgun (WGS) entry which is preliminary data.</text>
</comment>
<feature type="region of interest" description="Disordered" evidence="1">
    <location>
        <begin position="1"/>
        <end position="57"/>
    </location>
</feature>
<feature type="compositionally biased region" description="Polar residues" evidence="1">
    <location>
        <begin position="109"/>
        <end position="122"/>
    </location>
</feature>
<evidence type="ECO:0000256" key="1">
    <source>
        <dbReference type="SAM" id="MobiDB-lite"/>
    </source>
</evidence>
<protein>
    <submittedName>
        <fullName evidence="2">Uncharacterized protein</fullName>
    </submittedName>
</protein>